<dbReference type="eggNOG" id="arCOG03285">
    <property type="taxonomic scope" value="Archaea"/>
</dbReference>
<dbReference type="PANTHER" id="PTHR31616:SF0">
    <property type="entry name" value="GLUCAN 1,4-ALPHA-GLUCOSIDASE"/>
    <property type="match status" value="1"/>
</dbReference>
<comment type="similarity">
    <text evidence="1">Belongs to the glycosyl hydrolase 15 family.</text>
</comment>
<dbReference type="InterPro" id="IPR008928">
    <property type="entry name" value="6-hairpin_glycosidase_sf"/>
</dbReference>
<dbReference type="Proteomes" id="UP000003751">
    <property type="component" value="Unassembled WGS sequence"/>
</dbReference>
<dbReference type="SUPFAM" id="SSF48208">
    <property type="entry name" value="Six-hairpin glycosidases"/>
    <property type="match status" value="1"/>
</dbReference>
<dbReference type="Pfam" id="PF00723">
    <property type="entry name" value="Glyco_hydro_15"/>
    <property type="match status" value="1"/>
</dbReference>
<evidence type="ECO:0000313" key="5">
    <source>
        <dbReference type="EMBL" id="SHL17646.1"/>
    </source>
</evidence>
<dbReference type="PATRIC" id="fig|797209.4.peg.1286"/>
<feature type="domain" description="GH15-like" evidence="2">
    <location>
        <begin position="290"/>
        <end position="660"/>
    </location>
</feature>
<evidence type="ECO:0000256" key="1">
    <source>
        <dbReference type="ARBA" id="ARBA00006188"/>
    </source>
</evidence>
<dbReference type="GO" id="GO:0004553">
    <property type="term" value="F:hydrolase activity, hydrolyzing O-glycosyl compounds"/>
    <property type="evidence" value="ECO:0007669"/>
    <property type="project" value="TreeGrafter"/>
</dbReference>
<dbReference type="RefSeq" id="WP_007978137.1">
    <property type="nucleotide sequence ID" value="NZ_AEMG01000005.1"/>
</dbReference>
<dbReference type="InterPro" id="IPR012341">
    <property type="entry name" value="6hp_glycosidase-like_sf"/>
</dbReference>
<evidence type="ECO:0000259" key="3">
    <source>
        <dbReference type="Pfam" id="PF25978"/>
    </source>
</evidence>
<dbReference type="GO" id="GO:0005975">
    <property type="term" value="P:carbohydrate metabolic process"/>
    <property type="evidence" value="ECO:0007669"/>
    <property type="project" value="InterPro"/>
</dbReference>
<gene>
    <name evidence="5" type="ORF">SAMN05444342_3141</name>
    <name evidence="4" type="ORF">ZOD2009_06474</name>
</gene>
<proteinExistence type="inferred from homology"/>
<dbReference type="Pfam" id="PF25978">
    <property type="entry name" value="DUF7997"/>
    <property type="match status" value="1"/>
</dbReference>
<evidence type="ECO:0000313" key="6">
    <source>
        <dbReference type="Proteomes" id="UP000003751"/>
    </source>
</evidence>
<dbReference type="OrthoDB" id="18576at2157"/>
<dbReference type="Gene3D" id="1.50.10.10">
    <property type="match status" value="1"/>
</dbReference>
<sequence>MTLRDALSDFKRHRGNATRFPGERRTTAGRFSGLGGRLVHVGPHGSLRDYSYPLSGRYGIDRSRFGVRRNGELVWFDSLDSTQRYDDGTALVVTEHEAEGWSLTQYDLTLDDAHLTCFVENEGIPDDAELVAYLGFAPDGRDDRIGQLRNGDAVEVFHAEEHDYLAAAPRPSAIDGLVPANFETLLSDRPQEVPPMGDAGRYEESRLSGELVVSLALDGGATLASLLADHGETPREDALSRVRELASKYDSAKALRAAAEKRSPGRSPDATLDAPTATAVTDDLRVLSFLSADTGARIAGPDFDPFYRYSGGYGYTWFRDDAEISRFLLAADGHFDLSLSDWHARSARLYCETQRDDGTWPHRVWPRDGTIAPGWANARVEAGDGADYQADQTGSVIAFLATYLRTRNLDSDLESTVRETLRAALDGLDDTLEADGLPIHCQNAWENMTGRFAHTAATYLEAYAELARAPVADDLRDRALDGANAVLDGLDELWTGEFYALRLVDGERDERLDSSALALAAAHRAAAAVVALDAEQVDRIVSHTEAVLDGLWRDPNESPVRGLARFERDDWRVREQDAPKIWTVSTAWGANAASELSTLLSDRDDRRAEAFSRRSRDLLALLLPDGPLCADSGYLPEQFFDAGAADSATPLGWPHAIRLATVAALDERDALESEEVKSSLD</sequence>
<evidence type="ECO:0000259" key="2">
    <source>
        <dbReference type="Pfam" id="PF00723"/>
    </source>
</evidence>
<reference evidence="7" key="3">
    <citation type="submission" date="2016-11" db="EMBL/GenBank/DDBJ databases">
        <authorList>
            <person name="Varghese N."/>
            <person name="Submissions S."/>
        </authorList>
    </citation>
    <scope>NUCLEOTIDE SEQUENCE [LARGE SCALE GENOMIC DNA]</scope>
    <source>
        <strain evidence="7">DX253</strain>
    </source>
</reference>
<dbReference type="PANTHER" id="PTHR31616">
    <property type="entry name" value="TREHALASE"/>
    <property type="match status" value="1"/>
</dbReference>
<protein>
    <submittedName>
        <fullName evidence="5">Glucoamylase (Glucan-1,4-alpha-glucosidase), GH15 family</fullName>
    </submittedName>
    <submittedName>
        <fullName evidence="4">Glucoamylase and related glycosyl hydrolase-like protein</fullName>
    </submittedName>
</protein>
<dbReference type="EMBL" id="AEMG01000005">
    <property type="protein sequence ID" value="EFW92980.1"/>
    <property type="molecule type" value="Genomic_DNA"/>
</dbReference>
<organism evidence="4 6">
    <name type="scientific">Haladaptatus paucihalophilus DX253</name>
    <dbReference type="NCBI Taxonomy" id="797209"/>
    <lineage>
        <taxon>Archaea</taxon>
        <taxon>Methanobacteriati</taxon>
        <taxon>Methanobacteriota</taxon>
        <taxon>Stenosarchaea group</taxon>
        <taxon>Halobacteria</taxon>
        <taxon>Halobacteriales</taxon>
        <taxon>Haladaptataceae</taxon>
        <taxon>Haladaptatus</taxon>
    </lineage>
</organism>
<dbReference type="InterPro" id="IPR058310">
    <property type="entry name" value="DUF7997"/>
</dbReference>
<name>E7QR72_HALPU</name>
<dbReference type="STRING" id="797209.GCA_000376445_03905"/>
<dbReference type="Proteomes" id="UP000184203">
    <property type="component" value="Unassembled WGS sequence"/>
</dbReference>
<dbReference type="EMBL" id="FRAN01000005">
    <property type="protein sequence ID" value="SHL17646.1"/>
    <property type="molecule type" value="Genomic_DNA"/>
</dbReference>
<dbReference type="AlphaFoldDB" id="E7QR72"/>
<reference evidence="5" key="2">
    <citation type="submission" date="2016-11" db="EMBL/GenBank/DDBJ databases">
        <authorList>
            <person name="Jaros S."/>
            <person name="Januszkiewicz K."/>
            <person name="Wedrychowicz H."/>
        </authorList>
    </citation>
    <scope>NUCLEOTIDE SEQUENCE [LARGE SCALE GENOMIC DNA]</scope>
    <source>
        <strain evidence="5">DX253</strain>
    </source>
</reference>
<accession>E7QR72</accession>
<evidence type="ECO:0000313" key="4">
    <source>
        <dbReference type="EMBL" id="EFW92980.1"/>
    </source>
</evidence>
<reference evidence="4 6" key="1">
    <citation type="journal article" date="2014" name="ISME J.">
        <title>Trehalose/2-sulfotrehalose biosynthesis and glycine-betaine uptake are widely spread mechanisms for osmoadaptation in the Halobacteriales.</title>
        <authorList>
            <person name="Youssef N.H."/>
            <person name="Savage-Ashlock K.N."/>
            <person name="McCully A.L."/>
            <person name="Luedtke B."/>
            <person name="Shaw E.I."/>
            <person name="Hoff W.D."/>
            <person name="Elshahed M.S."/>
        </authorList>
    </citation>
    <scope>NUCLEOTIDE SEQUENCE [LARGE SCALE GENOMIC DNA]</scope>
    <source>
        <strain evidence="4 6">DX253</strain>
    </source>
</reference>
<keyword evidence="7" id="KW-1185">Reference proteome</keyword>
<keyword evidence="4" id="KW-0378">Hydrolase</keyword>
<feature type="domain" description="DUF7997" evidence="3">
    <location>
        <begin position="1"/>
        <end position="237"/>
    </location>
</feature>
<dbReference type="InterPro" id="IPR011613">
    <property type="entry name" value="GH15-like"/>
</dbReference>
<evidence type="ECO:0000313" key="7">
    <source>
        <dbReference type="Proteomes" id="UP000184203"/>
    </source>
</evidence>